<dbReference type="NCBIfam" id="TIGR03026">
    <property type="entry name" value="NDP-sugDHase"/>
    <property type="match status" value="1"/>
</dbReference>
<evidence type="ECO:0000256" key="2">
    <source>
        <dbReference type="SAM" id="MobiDB-lite"/>
    </source>
</evidence>
<dbReference type="EMBL" id="VMNF01000004">
    <property type="protein sequence ID" value="TXC10317.1"/>
    <property type="molecule type" value="Genomic_DNA"/>
</dbReference>
<evidence type="ECO:0008006" key="7">
    <source>
        <dbReference type="Google" id="ProtNLM"/>
    </source>
</evidence>
<dbReference type="GO" id="GO:0016616">
    <property type="term" value="F:oxidoreductase activity, acting on the CH-OH group of donors, NAD or NADP as acceptor"/>
    <property type="evidence" value="ECO:0007669"/>
    <property type="project" value="InterPro"/>
</dbReference>
<feature type="region of interest" description="Disordered" evidence="2">
    <location>
        <begin position="584"/>
        <end position="645"/>
    </location>
</feature>
<dbReference type="AlphaFoldDB" id="A0A5C6THI2"/>
<dbReference type="Proteomes" id="UP000321331">
    <property type="component" value="Unassembled WGS sequence"/>
</dbReference>
<dbReference type="PIRSF" id="PIRSF000124">
    <property type="entry name" value="UDPglc_GDPman_dh"/>
    <property type="match status" value="1"/>
</dbReference>
<evidence type="ECO:0000313" key="5">
    <source>
        <dbReference type="EMBL" id="TXC10317.1"/>
    </source>
</evidence>
<evidence type="ECO:0000259" key="4">
    <source>
        <dbReference type="Pfam" id="PF03721"/>
    </source>
</evidence>
<evidence type="ECO:0000313" key="6">
    <source>
        <dbReference type="Proteomes" id="UP000321331"/>
    </source>
</evidence>
<accession>A0A5C6THI2</accession>
<dbReference type="Pfam" id="PF03721">
    <property type="entry name" value="UDPG_MGDP_dh_N"/>
    <property type="match status" value="1"/>
</dbReference>
<dbReference type="Gene3D" id="3.40.50.720">
    <property type="entry name" value="NAD(P)-binding Rossmann-like Domain"/>
    <property type="match status" value="2"/>
</dbReference>
<dbReference type="PANTHER" id="PTHR43491:SF2">
    <property type="entry name" value="UDP-N-ACETYL-D-MANNOSAMINE DEHYDROGENASE"/>
    <property type="match status" value="1"/>
</dbReference>
<dbReference type="PANTHER" id="PTHR43491">
    <property type="entry name" value="UDP-N-ACETYL-D-MANNOSAMINE DEHYDROGENASE"/>
    <property type="match status" value="1"/>
</dbReference>
<dbReference type="SUPFAM" id="SSF52413">
    <property type="entry name" value="UDP-glucose/GDP-mannose dehydrogenase C-terminal domain"/>
    <property type="match status" value="1"/>
</dbReference>
<dbReference type="GO" id="GO:0000271">
    <property type="term" value="P:polysaccharide biosynthetic process"/>
    <property type="evidence" value="ECO:0007669"/>
    <property type="project" value="InterPro"/>
</dbReference>
<proteinExistence type="inferred from homology"/>
<evidence type="ECO:0000256" key="1">
    <source>
        <dbReference type="ARBA" id="ARBA00006601"/>
    </source>
</evidence>
<protein>
    <recommendedName>
        <fullName evidence="7">UDP-N-acetyl-D-glucosamine 6-dehydrogenase</fullName>
    </recommendedName>
</protein>
<feature type="domain" description="UDP-glucose/GDP-mannose dehydrogenase N-terminal" evidence="4">
    <location>
        <begin position="64"/>
        <end position="214"/>
    </location>
</feature>
<sequence>MAQILAESLLVQGLPFVSHEPETKSWNISSREYYDITPPSEISEAEDVFNVVSKPIDATAEPLVAVIGVGYVGEHLVDVFSKSQDVLGYDVSEARTQQLTQKQPAGSRAKFTCKPSDLAEVTHFLISVPTLLIDHKTIDSSYLRSALGVVKLYGRQGAVVVVESSVAVGMTRALLGPLAKERGFLAGMSPERVDPGRTEPPAHSIPKIVSGLDDVVPGSLDAIMRLYSKSFDHVVPVSKPEVAEMMKLYENCQRMVCIAYANEMADACGAHGIDPYEVCRAAATKPFGYLPLSPGLGVGGHCIPVNPWYLLSNSRFPLLRTASEKMRDRPSEIAQRAVTRLCSVDKNGLRPRVLVVGIGFKRGQSHLANSPGLELARRLVETSKVDVAWADPLVSQNAVPQIPRLDEAEWTFEALERDFDMIIVAFRQEGLDFDVLERVQGVVLYSIKPYPRFRINHEFPSSYANNPPSLERDGHALEALRLANELVEEEGLNLYHAAHLHMKMARFPEAGVYHATKAVKILTQLKGTDQSIADQLQEAWQVLLERQNIEKDWKEYQNTMLLENGGTENREAIRQHRYNEYFSKLEQERQSRSDGTDTDERNPLFNYPAKKGRTADSGGEKEKEKEEEEKESKDLYEEPKLYFAM</sequence>
<dbReference type="GO" id="GO:0016628">
    <property type="term" value="F:oxidoreductase activity, acting on the CH-CH group of donors, NAD or NADP as acceptor"/>
    <property type="evidence" value="ECO:0007669"/>
    <property type="project" value="InterPro"/>
</dbReference>
<dbReference type="InterPro" id="IPR028359">
    <property type="entry name" value="UDP_ManNAc/GlcNAc_DH"/>
</dbReference>
<evidence type="ECO:0000259" key="3">
    <source>
        <dbReference type="Pfam" id="PF00984"/>
    </source>
</evidence>
<dbReference type="SUPFAM" id="SSF48179">
    <property type="entry name" value="6-phosphogluconate dehydrogenase C-terminal domain-like"/>
    <property type="match status" value="1"/>
</dbReference>
<dbReference type="InterPro" id="IPR008927">
    <property type="entry name" value="6-PGluconate_DH-like_C_sf"/>
</dbReference>
<feature type="compositionally biased region" description="Basic and acidic residues" evidence="2">
    <location>
        <begin position="618"/>
        <end position="645"/>
    </location>
</feature>
<comment type="similarity">
    <text evidence="1">Belongs to the UDP-glucose/GDP-mannose dehydrogenase family.</text>
</comment>
<comment type="caution">
    <text evidence="5">The sequence shown here is derived from an EMBL/GenBank/DDBJ whole genome shotgun (WGS) entry which is preliminary data.</text>
</comment>
<dbReference type="PIRSF" id="PIRSF500136">
    <property type="entry name" value="UDP_ManNAc_DH"/>
    <property type="match status" value="1"/>
</dbReference>
<dbReference type="InterPro" id="IPR001732">
    <property type="entry name" value="UDP-Glc/GDP-Man_DH_N"/>
</dbReference>
<dbReference type="InterPro" id="IPR036220">
    <property type="entry name" value="UDP-Glc/GDP-Man_DH_C_sf"/>
</dbReference>
<organism evidence="5 6">
    <name type="scientific">Fusarium oxysporum f. sp. cubense</name>
    <dbReference type="NCBI Taxonomy" id="61366"/>
    <lineage>
        <taxon>Eukaryota</taxon>
        <taxon>Fungi</taxon>
        <taxon>Dikarya</taxon>
        <taxon>Ascomycota</taxon>
        <taxon>Pezizomycotina</taxon>
        <taxon>Sordariomycetes</taxon>
        <taxon>Hypocreomycetidae</taxon>
        <taxon>Hypocreales</taxon>
        <taxon>Nectriaceae</taxon>
        <taxon>Fusarium</taxon>
        <taxon>Fusarium oxysporum species complex</taxon>
    </lineage>
</organism>
<reference evidence="5 6" key="1">
    <citation type="submission" date="2019-07" db="EMBL/GenBank/DDBJ databases">
        <title>The First High-Quality Draft Genome Sequence of the Causal Agent of the Current Panama Disease Epidemic.</title>
        <authorList>
            <person name="Warmington R.J."/>
            <person name="Kay W."/>
            <person name="Jeffries A."/>
            <person name="Bebber D."/>
            <person name="Moore K."/>
            <person name="Studholme D.J."/>
        </authorList>
    </citation>
    <scope>NUCLEOTIDE SEQUENCE [LARGE SCALE GENOMIC DNA]</scope>
    <source>
        <strain evidence="5 6">TR4</strain>
    </source>
</reference>
<dbReference type="InterPro" id="IPR017476">
    <property type="entry name" value="UDP-Glc/GDP-Man"/>
</dbReference>
<dbReference type="SUPFAM" id="SSF51735">
    <property type="entry name" value="NAD(P)-binding Rossmann-fold domains"/>
    <property type="match status" value="1"/>
</dbReference>
<feature type="domain" description="UDP-glucose/GDP-mannose dehydrogenase dimerisation" evidence="3">
    <location>
        <begin position="242"/>
        <end position="314"/>
    </location>
</feature>
<dbReference type="GO" id="GO:0051287">
    <property type="term" value="F:NAD binding"/>
    <property type="evidence" value="ECO:0007669"/>
    <property type="project" value="InterPro"/>
</dbReference>
<dbReference type="Pfam" id="PF00984">
    <property type="entry name" value="UDPG_MGDP_dh"/>
    <property type="match status" value="1"/>
</dbReference>
<dbReference type="InterPro" id="IPR036291">
    <property type="entry name" value="NAD(P)-bd_dom_sf"/>
</dbReference>
<name>A0A5C6THI2_FUSOC</name>
<feature type="compositionally biased region" description="Basic and acidic residues" evidence="2">
    <location>
        <begin position="584"/>
        <end position="602"/>
    </location>
</feature>
<dbReference type="InterPro" id="IPR014026">
    <property type="entry name" value="UDP-Glc/GDP-Man_DH_dimer"/>
</dbReference>
<gene>
    <name evidence="5" type="ORF">FocTR4_00005839</name>
</gene>